<accession>A0ABT9PW97</accession>
<protein>
    <submittedName>
        <fullName evidence="1">Uncharacterized protein</fullName>
    </submittedName>
</protein>
<organism evidence="1 2">
    <name type="scientific">Neorhizobium huautlense</name>
    <dbReference type="NCBI Taxonomy" id="67774"/>
    <lineage>
        <taxon>Bacteria</taxon>
        <taxon>Pseudomonadati</taxon>
        <taxon>Pseudomonadota</taxon>
        <taxon>Alphaproteobacteria</taxon>
        <taxon>Hyphomicrobiales</taxon>
        <taxon>Rhizobiaceae</taxon>
        <taxon>Rhizobium/Agrobacterium group</taxon>
        <taxon>Neorhizobium</taxon>
    </lineage>
</organism>
<dbReference type="EMBL" id="JAUSRF010000008">
    <property type="protein sequence ID" value="MDP9837999.1"/>
    <property type="molecule type" value="Genomic_DNA"/>
</dbReference>
<evidence type="ECO:0000313" key="1">
    <source>
        <dbReference type="EMBL" id="MDP9837999.1"/>
    </source>
</evidence>
<reference evidence="1 2" key="1">
    <citation type="submission" date="2023-07" db="EMBL/GenBank/DDBJ databases">
        <title>Sorghum-associated microbial communities from plants grown in Nebraska, USA.</title>
        <authorList>
            <person name="Schachtman D."/>
        </authorList>
    </citation>
    <scope>NUCLEOTIDE SEQUENCE [LARGE SCALE GENOMIC DNA]</scope>
    <source>
        <strain evidence="1 2">DS1307</strain>
    </source>
</reference>
<keyword evidence="2" id="KW-1185">Reference proteome</keyword>
<comment type="caution">
    <text evidence="1">The sequence shown here is derived from an EMBL/GenBank/DDBJ whole genome shotgun (WGS) entry which is preliminary data.</text>
</comment>
<gene>
    <name evidence="1" type="ORF">J2T09_002759</name>
</gene>
<proteinExistence type="predicted"/>
<evidence type="ECO:0000313" key="2">
    <source>
        <dbReference type="Proteomes" id="UP001241472"/>
    </source>
</evidence>
<dbReference type="Proteomes" id="UP001241472">
    <property type="component" value="Unassembled WGS sequence"/>
</dbReference>
<name>A0ABT9PW97_9HYPH</name>
<sequence>MSGAFLCFVLSGPRENAGDNDVKTLGKDVDSRPRLTFF</sequence>